<gene>
    <name evidence="1" type="ORF">B6A10_05695</name>
</gene>
<proteinExistence type="predicted"/>
<evidence type="ECO:0000313" key="1">
    <source>
        <dbReference type="EMBL" id="MBD0724666.1"/>
    </source>
</evidence>
<dbReference type="Proteomes" id="UP000661715">
    <property type="component" value="Unassembled WGS sequence"/>
</dbReference>
<organism evidence="1 2">
    <name type="scientific">Flavobacterium pokkalii</name>
    <dbReference type="NCBI Taxonomy" id="1940408"/>
    <lineage>
        <taxon>Bacteria</taxon>
        <taxon>Pseudomonadati</taxon>
        <taxon>Bacteroidota</taxon>
        <taxon>Flavobacteriia</taxon>
        <taxon>Flavobacteriales</taxon>
        <taxon>Flavobacteriaceae</taxon>
        <taxon>Flavobacterium</taxon>
    </lineage>
</organism>
<name>A0ABR7UP63_9FLAO</name>
<sequence>MKDTKGLLKNKIIPMFIDGFGKEIIEFAYFLQFWHSFLRQSTRFFRTKTVDENLKSGSDNRSKG</sequence>
<evidence type="ECO:0000313" key="2">
    <source>
        <dbReference type="Proteomes" id="UP000661715"/>
    </source>
</evidence>
<reference evidence="1 2" key="1">
    <citation type="journal article" date="2020" name="Microbiol. Res.">
        <title>Flavobacterium pokkalii sp. nov., a novel plant growth promoting native rhizobacteria isolated from pokkali rice grown in coastal saline affected agricultural regions of southern India, Kerala.</title>
        <authorList>
            <person name="Menon R.R."/>
            <person name="Kumari S."/>
            <person name="Viver T."/>
            <person name="Rameshkumar N."/>
        </authorList>
    </citation>
    <scope>NUCLEOTIDE SEQUENCE [LARGE SCALE GENOMIC DNA]</scope>
    <source>
        <strain evidence="1 2">L1I52</strain>
    </source>
</reference>
<protein>
    <submittedName>
        <fullName evidence="1">Uncharacterized protein</fullName>
    </submittedName>
</protein>
<dbReference type="EMBL" id="NASZ01000005">
    <property type="protein sequence ID" value="MBD0724666.1"/>
    <property type="molecule type" value="Genomic_DNA"/>
</dbReference>
<keyword evidence="2" id="KW-1185">Reference proteome</keyword>
<accession>A0ABR7UP63</accession>
<comment type="caution">
    <text evidence="1">The sequence shown here is derived from an EMBL/GenBank/DDBJ whole genome shotgun (WGS) entry which is preliminary data.</text>
</comment>